<name>A0AAU7STH2_9VIRU</name>
<keyword evidence="5 6" id="KW-0946">Virion</keyword>
<accession>A0AAU7STH2</accession>
<proteinExistence type="inferred from homology"/>
<comment type="similarity">
    <text evidence="2 6">Belongs to the anelloviridae capsid protein family.</text>
</comment>
<evidence type="ECO:0000313" key="8">
    <source>
        <dbReference type="EMBL" id="XBU06638.1"/>
    </source>
</evidence>
<comment type="subcellular location">
    <subcellularLocation>
        <location evidence="1 6">Virion</location>
    </subcellularLocation>
</comment>
<dbReference type="EMBL" id="PP857091">
    <property type="protein sequence ID" value="XBU06638.1"/>
    <property type="molecule type" value="Genomic_DNA"/>
</dbReference>
<evidence type="ECO:0000256" key="1">
    <source>
        <dbReference type="ARBA" id="ARBA00004328"/>
    </source>
</evidence>
<dbReference type="GO" id="GO:0039615">
    <property type="term" value="C:T=1 icosahedral viral capsid"/>
    <property type="evidence" value="ECO:0007669"/>
    <property type="project" value="UniProtKB-UniRule"/>
</dbReference>
<evidence type="ECO:0000256" key="2">
    <source>
        <dbReference type="ARBA" id="ARBA00006131"/>
    </source>
</evidence>
<evidence type="ECO:0000256" key="5">
    <source>
        <dbReference type="ARBA" id="ARBA00022844"/>
    </source>
</evidence>
<protein>
    <recommendedName>
        <fullName evidence="6">Capsid protein</fullName>
    </recommendedName>
</protein>
<comment type="function">
    <text evidence="6">Self-assembles to form an icosahedral capsid.</text>
</comment>
<evidence type="ECO:0000256" key="3">
    <source>
        <dbReference type="ARBA" id="ARBA00022431"/>
    </source>
</evidence>
<evidence type="ECO:0000256" key="4">
    <source>
        <dbReference type="ARBA" id="ARBA00022561"/>
    </source>
</evidence>
<organism evidence="8">
    <name type="scientific">Gammatorquevirus 001A</name>
    <dbReference type="NCBI Taxonomy" id="3163413"/>
    <lineage>
        <taxon>Viruses</taxon>
        <taxon>Monodnaviria</taxon>
        <taxon>Shotokuvirae</taxon>
        <taxon>Commensaviricota</taxon>
        <taxon>Cardeaviricetes</taxon>
        <taxon>Sanitavirales</taxon>
        <taxon>Anelloviridae</taxon>
        <taxon>Gammatorquevirus</taxon>
    </lineage>
</organism>
<feature type="region of interest" description="Disordered" evidence="7">
    <location>
        <begin position="573"/>
        <end position="598"/>
    </location>
</feature>
<keyword evidence="4 6" id="KW-0167">Capsid protein</keyword>
<dbReference type="InterPro" id="IPR004219">
    <property type="entry name" value="TTvirus_Unk"/>
</dbReference>
<sequence>MPFWWGRRKKPWFGKWRYRRRRWNIRRKKRRRRRLPRRRTRRYTRRRYGRRRKVRRKLKKIKIEQWQPDSVRKCKIKGYSCMCMGGEGTQMNCYTNTASDYPQPKAPGGGGFGYEVISLKWLYQEFLKHNNIWTRSNEYTDLVRYTGGKITFFAHDYIDFIISYDLQPPFDINKFSYPEVQPQNMLLRKHKRILLSRRSKPNGRHKVTIKFHPPKQMTTKWFFQKDFCPYGLIKLTAAAADFSYPIIGPKSQSTILTIYSLNTNFYQNSDWAFAKTDQPYMNISTQKLPLYFWYKEKGVDKSFEYNPTTQETQQKYYYSIAWDTGLFCSKVLLAYKISTDKQGEKLIAGTPIIPLRYNPQEDDGFGNEVYFTSILSGRYNKPSYTTDYAFNNVPLYIAFYGYYDYLKIYSKDKNITASHMFVVKCKAIKPLTQTTAQTYYPILDSDFVYGKLPWDEYLSTEAKKFWYPTAKKQEGIINAIVEAGPFVPKLNNLTYSTWSLMYNYKFFFKWGGPHVTDPKVEDPCTRNKYPVPDTMQQTVQIVNPEKNKVESILHDWDFRRGYITNTALKRMSENLPSETSLSSDDSESPAKKRKITKEVPCHQESKEKIKECLLSLCEENTCQETPDNLQQLIQQQQQEQRKLKRNILKLLTHLKKGQRCVELQTGLLE</sequence>
<reference evidence="8" key="1">
    <citation type="submission" date="2024-05" db="EMBL/GenBank/DDBJ databases">
        <authorList>
            <person name="Laubscher F."/>
            <person name="Chudzinski V."/>
            <person name="Cordey S."/>
            <person name="Hosszu-Fellous K."/>
            <person name="Kaiser L."/>
        </authorList>
    </citation>
    <scope>NUCLEOTIDE SEQUENCE</scope>
    <source>
        <strain evidence="8">1106D3-19</strain>
    </source>
</reference>
<evidence type="ECO:0000256" key="6">
    <source>
        <dbReference type="RuleBase" id="RU361230"/>
    </source>
</evidence>
<dbReference type="Pfam" id="PF02956">
    <property type="entry name" value="TT_ORF1"/>
    <property type="match status" value="1"/>
</dbReference>
<keyword evidence="3 6" id="KW-1140">T=1 icosahedral capsid protein</keyword>
<evidence type="ECO:0000256" key="7">
    <source>
        <dbReference type="SAM" id="MobiDB-lite"/>
    </source>
</evidence>